<dbReference type="Pfam" id="PF06087">
    <property type="entry name" value="Tyr-DNA_phospho"/>
    <property type="match status" value="1"/>
</dbReference>
<evidence type="ECO:0000256" key="9">
    <source>
        <dbReference type="PIRSR" id="PIRSR610347-1"/>
    </source>
</evidence>
<evidence type="ECO:0000313" key="13">
    <source>
        <dbReference type="EMBL" id="KAL0485679.1"/>
    </source>
</evidence>
<feature type="active site" description="Proton donor/acceptor" evidence="9">
    <location>
        <position position="378"/>
    </location>
</feature>
<evidence type="ECO:0000256" key="6">
    <source>
        <dbReference type="ARBA" id="ARBA00022839"/>
    </source>
</evidence>
<proteinExistence type="inferred from homology"/>
<dbReference type="CDD" id="cd09122">
    <property type="entry name" value="PLDc_Tdp1_1"/>
    <property type="match status" value="1"/>
</dbReference>
<evidence type="ECO:0000256" key="2">
    <source>
        <dbReference type="ARBA" id="ARBA00010205"/>
    </source>
</evidence>
<dbReference type="GO" id="GO:0004527">
    <property type="term" value="F:exonuclease activity"/>
    <property type="evidence" value="ECO:0007669"/>
    <property type="project" value="UniProtKB-KW"/>
</dbReference>
<dbReference type="GO" id="GO:0003690">
    <property type="term" value="F:double-stranded DNA binding"/>
    <property type="evidence" value="ECO:0007669"/>
    <property type="project" value="TreeGrafter"/>
</dbReference>
<evidence type="ECO:0000256" key="1">
    <source>
        <dbReference type="ARBA" id="ARBA00004123"/>
    </source>
</evidence>
<evidence type="ECO:0000256" key="8">
    <source>
        <dbReference type="ARBA" id="ARBA00023242"/>
    </source>
</evidence>
<dbReference type="AlphaFoldDB" id="A0AAW2Z8F2"/>
<feature type="binding site" evidence="10">
    <location>
        <position position="163"/>
    </location>
    <ligand>
        <name>substrate</name>
    </ligand>
</feature>
<keyword evidence="8" id="KW-0539">Nucleus</keyword>
<feature type="site" description="Interaction with DNA" evidence="11">
    <location>
        <position position="407"/>
    </location>
</feature>
<comment type="similarity">
    <text evidence="2">Belongs to the tyrosyl-DNA phosphodiesterase family.</text>
</comment>
<dbReference type="PANTHER" id="PTHR12415">
    <property type="entry name" value="TYROSYL-DNA PHOSPHODIESTERASE 1"/>
    <property type="match status" value="1"/>
</dbReference>
<organism evidence="13 14">
    <name type="scientific">Acrasis kona</name>
    <dbReference type="NCBI Taxonomy" id="1008807"/>
    <lineage>
        <taxon>Eukaryota</taxon>
        <taxon>Discoba</taxon>
        <taxon>Heterolobosea</taxon>
        <taxon>Tetramitia</taxon>
        <taxon>Eutetramitia</taxon>
        <taxon>Acrasidae</taxon>
        <taxon>Acrasis</taxon>
    </lineage>
</organism>
<feature type="region of interest" description="Disordered" evidence="12">
    <location>
        <begin position="1"/>
        <end position="30"/>
    </location>
</feature>
<keyword evidence="3" id="KW-0540">Nuclease</keyword>
<keyword evidence="5" id="KW-0378">Hydrolase</keyword>
<dbReference type="Proteomes" id="UP001431209">
    <property type="component" value="Unassembled WGS sequence"/>
</dbReference>
<name>A0AAW2Z8F2_9EUKA</name>
<gene>
    <name evidence="13" type="ORF">AKO1_003338</name>
</gene>
<evidence type="ECO:0000256" key="12">
    <source>
        <dbReference type="SAM" id="MobiDB-lite"/>
    </source>
</evidence>
<comment type="subcellular location">
    <subcellularLocation>
        <location evidence="1">Nucleus</location>
    </subcellularLocation>
</comment>
<dbReference type="GO" id="GO:0003697">
    <property type="term" value="F:single-stranded DNA binding"/>
    <property type="evidence" value="ECO:0007669"/>
    <property type="project" value="TreeGrafter"/>
</dbReference>
<keyword evidence="14" id="KW-1185">Reference proteome</keyword>
<evidence type="ECO:0000256" key="5">
    <source>
        <dbReference type="ARBA" id="ARBA00022801"/>
    </source>
</evidence>
<accession>A0AAW2Z8F2</accession>
<evidence type="ECO:0000256" key="4">
    <source>
        <dbReference type="ARBA" id="ARBA00022763"/>
    </source>
</evidence>
<dbReference type="GO" id="GO:0006281">
    <property type="term" value="P:DNA repair"/>
    <property type="evidence" value="ECO:0007669"/>
    <property type="project" value="UniProtKB-KW"/>
</dbReference>
<evidence type="ECO:0000256" key="11">
    <source>
        <dbReference type="PIRSR" id="PIRSR610347-3"/>
    </source>
</evidence>
<sequence length="475" mass="54226">MKRSKTSEEDSSSGYKKYKQSIDSGNSDDDDFYQEILDVIRKSLAADEKLNLKFDGENIFYNRLQPEDRKKSKSKRLVTIKELLDVDNLESAALSSFCVNYDFIFSLIPMLTKNIPVTLIEHWKQGPGEDGEEQGRKTMRIGKSSMCVCHPYLLPSHSIVHAKLMLLEFPRFLRVVISSANLTPSDWQDYTQCIWVQDFPKLKNDQMFQGNAFQKDLCKFWSRLTCELPHEWLMRYDFSDAKVDLVPSVPGCHKGSAKSQYGHMCLRSLVRNNITSQQAQVLKNNDLYIQTSSVGALYTRWLSEFTKSCNVDYVPSPSSSTRKNQIKIVFPTVDTAKNSKVNGVICLRSSAYSGKEFPTHAFCDYQSNLKSQGCNLAHSKIIVHKSEVDGTSDGSTGWVYVGSHNFSMSAWGRLQKHETQLQISNYELGVLFKNLPPGFKLPFKTPAKSYKENEKPFIYDEGFQDFYEQLSSTKE</sequence>
<evidence type="ECO:0000256" key="3">
    <source>
        <dbReference type="ARBA" id="ARBA00022722"/>
    </source>
</evidence>
<evidence type="ECO:0000313" key="14">
    <source>
        <dbReference type="Proteomes" id="UP001431209"/>
    </source>
</evidence>
<evidence type="ECO:0000256" key="7">
    <source>
        <dbReference type="ARBA" id="ARBA00023204"/>
    </source>
</evidence>
<dbReference type="GO" id="GO:0017005">
    <property type="term" value="F:3'-tyrosyl-DNA phosphodiesterase activity"/>
    <property type="evidence" value="ECO:0007669"/>
    <property type="project" value="TreeGrafter"/>
</dbReference>
<dbReference type="CDD" id="cd09123">
    <property type="entry name" value="PLDc_Tdp1_2"/>
    <property type="match status" value="1"/>
</dbReference>
<keyword evidence="7" id="KW-0234">DNA repair</keyword>
<dbReference type="EMBL" id="JAOPGA020001156">
    <property type="protein sequence ID" value="KAL0485679.1"/>
    <property type="molecule type" value="Genomic_DNA"/>
</dbReference>
<reference evidence="13 14" key="1">
    <citation type="submission" date="2024-03" db="EMBL/GenBank/DDBJ databases">
        <title>The Acrasis kona genome and developmental transcriptomes reveal deep origins of eukaryotic multicellular pathways.</title>
        <authorList>
            <person name="Sheikh S."/>
            <person name="Fu C.-J."/>
            <person name="Brown M.W."/>
            <person name="Baldauf S.L."/>
        </authorList>
    </citation>
    <scope>NUCLEOTIDE SEQUENCE [LARGE SCALE GENOMIC DNA]</scope>
    <source>
        <strain evidence="13 14">ATCC MYA-3509</strain>
    </source>
</reference>
<keyword evidence="6" id="KW-0269">Exonuclease</keyword>
<dbReference type="GO" id="GO:0005634">
    <property type="term" value="C:nucleus"/>
    <property type="evidence" value="ECO:0007669"/>
    <property type="project" value="UniProtKB-SubCell"/>
</dbReference>
<keyword evidence="4" id="KW-0227">DNA damage</keyword>
<evidence type="ECO:0000256" key="10">
    <source>
        <dbReference type="PIRSR" id="PIRSR610347-2"/>
    </source>
</evidence>
<feature type="active site" description="Nucleophile" evidence="9">
    <location>
        <position position="161"/>
    </location>
</feature>
<dbReference type="PANTHER" id="PTHR12415:SF0">
    <property type="entry name" value="TYROSYL-DNA PHOSPHODIESTERASE 1"/>
    <property type="match status" value="1"/>
</dbReference>
<dbReference type="SUPFAM" id="SSF56024">
    <property type="entry name" value="Phospholipase D/nuclease"/>
    <property type="match status" value="2"/>
</dbReference>
<protein>
    <submittedName>
        <fullName evidence="13">TDP1</fullName>
    </submittedName>
</protein>
<dbReference type="Gene3D" id="3.30.870.10">
    <property type="entry name" value="Endonuclease Chain A"/>
    <property type="match status" value="2"/>
</dbReference>
<comment type="caution">
    <text evidence="13">The sequence shown here is derived from an EMBL/GenBank/DDBJ whole genome shotgun (WGS) entry which is preliminary data.</text>
</comment>
<dbReference type="InterPro" id="IPR010347">
    <property type="entry name" value="Tdp1"/>
</dbReference>
<feature type="binding site" evidence="10">
    <location>
        <position position="380"/>
    </location>
    <ligand>
        <name>substrate</name>
    </ligand>
</feature>